<dbReference type="Gene3D" id="2.60.40.1120">
    <property type="entry name" value="Carboxypeptidase-like, regulatory domain"/>
    <property type="match status" value="1"/>
</dbReference>
<evidence type="ECO:0000313" key="2">
    <source>
        <dbReference type="Proteomes" id="UP000281985"/>
    </source>
</evidence>
<name>A0A3M0FYU7_9FLAO</name>
<dbReference type="InterPro" id="IPR008969">
    <property type="entry name" value="CarboxyPept-like_regulatory"/>
</dbReference>
<reference evidence="1 2" key="1">
    <citation type="submission" date="2018-10" db="EMBL/GenBank/DDBJ databases">
        <title>Dokdonia luteus sp. nov., isolated from sea water.</title>
        <authorList>
            <person name="Zhou L.Y."/>
            <person name="Du Z.J."/>
        </authorList>
    </citation>
    <scope>NUCLEOTIDE SEQUENCE [LARGE SCALE GENOMIC DNA]</scope>
    <source>
        <strain evidence="1 2">SH27</strain>
    </source>
</reference>
<comment type="caution">
    <text evidence="1">The sequence shown here is derived from an EMBL/GenBank/DDBJ whole genome shotgun (WGS) entry which is preliminary data.</text>
</comment>
<dbReference type="RefSeq" id="WP_121917765.1">
    <property type="nucleotide sequence ID" value="NZ_REFV01000010.1"/>
</dbReference>
<evidence type="ECO:0000313" key="1">
    <source>
        <dbReference type="EMBL" id="RMB57658.1"/>
    </source>
</evidence>
<dbReference type="SUPFAM" id="SSF49464">
    <property type="entry name" value="Carboxypeptidase regulatory domain-like"/>
    <property type="match status" value="1"/>
</dbReference>
<keyword evidence="2" id="KW-1185">Reference proteome</keyword>
<dbReference type="Proteomes" id="UP000281985">
    <property type="component" value="Unassembled WGS sequence"/>
</dbReference>
<dbReference type="AlphaFoldDB" id="A0A3M0FYU7"/>
<evidence type="ECO:0008006" key="3">
    <source>
        <dbReference type="Google" id="ProtNLM"/>
    </source>
</evidence>
<dbReference type="OrthoDB" id="7432683at2"/>
<accession>A0A3M0FYU7</accession>
<organism evidence="1 2">
    <name type="scientific">Dokdonia sinensis</name>
    <dbReference type="NCBI Taxonomy" id="2479847"/>
    <lineage>
        <taxon>Bacteria</taxon>
        <taxon>Pseudomonadati</taxon>
        <taxon>Bacteroidota</taxon>
        <taxon>Flavobacteriia</taxon>
        <taxon>Flavobacteriales</taxon>
        <taxon>Flavobacteriaceae</taxon>
        <taxon>Dokdonia</taxon>
    </lineage>
</organism>
<dbReference type="Pfam" id="PF13715">
    <property type="entry name" value="CarbopepD_reg_2"/>
    <property type="match status" value="1"/>
</dbReference>
<proteinExistence type="predicted"/>
<gene>
    <name evidence="1" type="ORF">EAX61_11135</name>
</gene>
<sequence length="228" mass="25724">MKNSIKITIADPCHEDWTQMTPQEKGRHCDSCDKLVIDFSQTTDEQLYKRVQRGGKICGRFKPEQLDREITLSRKRKNPFLDYAATLLIPAAIFSTQNINASNVSKSPQIETSSYKSLNISSLNRTQKNVVAESNSETLLTIKGTVSDSHGPLSGAIVTVKGTDRFVKTDENGNYKIDIRKGDTLIFDHIAYNRREVIIEKCQKYNVVLEQHMIMGEIGIMGRVSINK</sequence>
<protein>
    <recommendedName>
        <fullName evidence="3">Carboxypeptidase-like regulatory domain-containing protein</fullName>
    </recommendedName>
</protein>
<dbReference type="EMBL" id="REFV01000010">
    <property type="protein sequence ID" value="RMB57658.1"/>
    <property type="molecule type" value="Genomic_DNA"/>
</dbReference>